<feature type="compositionally biased region" description="Basic and acidic residues" evidence="1">
    <location>
        <begin position="108"/>
        <end position="118"/>
    </location>
</feature>
<accession>A0AAV5DQK4</accession>
<dbReference type="Proteomes" id="UP001054889">
    <property type="component" value="Unassembled WGS sequence"/>
</dbReference>
<evidence type="ECO:0000313" key="2">
    <source>
        <dbReference type="EMBL" id="GJN12828.1"/>
    </source>
</evidence>
<feature type="region of interest" description="Disordered" evidence="1">
    <location>
        <begin position="1"/>
        <end position="21"/>
    </location>
</feature>
<evidence type="ECO:0000256" key="1">
    <source>
        <dbReference type="SAM" id="MobiDB-lite"/>
    </source>
</evidence>
<proteinExistence type="predicted"/>
<gene>
    <name evidence="2" type="primary">ga31142</name>
    <name evidence="2" type="ORF">PR202_ga31142</name>
</gene>
<dbReference type="EMBL" id="BQKI01000025">
    <property type="protein sequence ID" value="GJN12828.1"/>
    <property type="molecule type" value="Genomic_DNA"/>
</dbReference>
<reference evidence="2" key="1">
    <citation type="journal article" date="2018" name="DNA Res.">
        <title>Multiple hybrid de novo genome assembly of finger millet, an orphan allotetraploid crop.</title>
        <authorList>
            <person name="Hatakeyama M."/>
            <person name="Aluri S."/>
            <person name="Balachadran M.T."/>
            <person name="Sivarajan S.R."/>
            <person name="Patrignani A."/>
            <person name="Gruter S."/>
            <person name="Poveda L."/>
            <person name="Shimizu-Inatsugi R."/>
            <person name="Baeten J."/>
            <person name="Francoijs K.J."/>
            <person name="Nataraja K.N."/>
            <person name="Reddy Y.A.N."/>
            <person name="Phadnis S."/>
            <person name="Ravikumar R.L."/>
            <person name="Schlapbach R."/>
            <person name="Sreeman S.M."/>
            <person name="Shimizu K.K."/>
        </authorList>
    </citation>
    <scope>NUCLEOTIDE SEQUENCE</scope>
</reference>
<name>A0AAV5DQK4_ELECO</name>
<dbReference type="AlphaFoldDB" id="A0AAV5DQK4"/>
<comment type="caution">
    <text evidence="2">The sequence shown here is derived from an EMBL/GenBank/DDBJ whole genome shotgun (WGS) entry which is preliminary data.</text>
</comment>
<dbReference type="PANTHER" id="PTHR34572">
    <property type="entry name" value="GOLGIN FAMILY A PROTEIN"/>
    <property type="match status" value="1"/>
</dbReference>
<feature type="compositionally biased region" description="Low complexity" evidence="1">
    <location>
        <begin position="153"/>
        <end position="164"/>
    </location>
</feature>
<feature type="region of interest" description="Disordered" evidence="1">
    <location>
        <begin position="38"/>
        <end position="196"/>
    </location>
</feature>
<reference evidence="2" key="2">
    <citation type="submission" date="2021-12" db="EMBL/GenBank/DDBJ databases">
        <title>Resequencing data analysis of finger millet.</title>
        <authorList>
            <person name="Hatakeyama M."/>
            <person name="Aluri S."/>
            <person name="Balachadran M.T."/>
            <person name="Sivarajan S.R."/>
            <person name="Poveda L."/>
            <person name="Shimizu-Inatsugi R."/>
            <person name="Schlapbach R."/>
            <person name="Sreeman S.M."/>
            <person name="Shimizu K.K."/>
        </authorList>
    </citation>
    <scope>NUCLEOTIDE SEQUENCE</scope>
</reference>
<dbReference type="PANTHER" id="PTHR34572:SF1">
    <property type="entry name" value="GOLGIN FAMILY A PROTEIN"/>
    <property type="match status" value="1"/>
</dbReference>
<protein>
    <submittedName>
        <fullName evidence="2">Uncharacterized protein</fullName>
    </submittedName>
</protein>
<evidence type="ECO:0000313" key="3">
    <source>
        <dbReference type="Proteomes" id="UP001054889"/>
    </source>
</evidence>
<organism evidence="2 3">
    <name type="scientific">Eleusine coracana subsp. coracana</name>
    <dbReference type="NCBI Taxonomy" id="191504"/>
    <lineage>
        <taxon>Eukaryota</taxon>
        <taxon>Viridiplantae</taxon>
        <taxon>Streptophyta</taxon>
        <taxon>Embryophyta</taxon>
        <taxon>Tracheophyta</taxon>
        <taxon>Spermatophyta</taxon>
        <taxon>Magnoliopsida</taxon>
        <taxon>Liliopsida</taxon>
        <taxon>Poales</taxon>
        <taxon>Poaceae</taxon>
        <taxon>PACMAD clade</taxon>
        <taxon>Chloridoideae</taxon>
        <taxon>Cynodonteae</taxon>
        <taxon>Eleusininae</taxon>
        <taxon>Eleusine</taxon>
    </lineage>
</organism>
<feature type="compositionally biased region" description="Low complexity" evidence="1">
    <location>
        <begin position="38"/>
        <end position="50"/>
    </location>
</feature>
<sequence length="196" mass="20792">MEGVGARLGRTSARYGPATTFTGPVRKWRKEWVPVAAPAAANGGTASSTGMGTGTGSRGNSLFLFKWTPANGANGGGDGDQAAAAEPAPRRRRYVPVSEVEEQGQEFAKSDDENKANDEDPSSEPSNGKTDINDTPMDESQASDEDARDSSKNGGTDLNLNLGLKDPDGDNDGDTGEHEENRFKRKSVTPDLEMRM</sequence>
<keyword evidence="3" id="KW-1185">Reference proteome</keyword>